<dbReference type="AlphaFoldDB" id="A0A7Z9C816"/>
<keyword evidence="2" id="KW-1185">Reference proteome</keyword>
<reference evidence="1 2" key="1">
    <citation type="submission" date="2018-11" db="EMBL/GenBank/DDBJ databases">
        <authorList>
            <person name="Peiro R."/>
            <person name="Begona"/>
            <person name="Cbmso G."/>
            <person name="Lopez M."/>
            <person name="Gonzalez S."/>
            <person name="Sacristan E."/>
            <person name="Castillo E."/>
        </authorList>
    </citation>
    <scope>NUCLEOTIDE SEQUENCE [LARGE SCALE GENOMIC DNA]</scope>
    <source>
        <strain evidence="1">Brev_genome</strain>
    </source>
</reference>
<protein>
    <recommendedName>
        <fullName evidence="3">Methyltransferase</fullName>
    </recommendedName>
</protein>
<dbReference type="EMBL" id="UXHF01000006">
    <property type="protein sequence ID" value="VDC51423.1"/>
    <property type="molecule type" value="Genomic_DNA"/>
</dbReference>
<name>A0A7Z9C816_9CAUL</name>
<dbReference type="RefSeq" id="WP_196066318.1">
    <property type="nucleotide sequence ID" value="NZ_UXHF01000006.1"/>
</dbReference>
<organism evidence="1 2">
    <name type="scientific">Brevundimonas mediterranea</name>
    <dbReference type="NCBI Taxonomy" id="74329"/>
    <lineage>
        <taxon>Bacteria</taxon>
        <taxon>Pseudomonadati</taxon>
        <taxon>Pseudomonadota</taxon>
        <taxon>Alphaproteobacteria</taxon>
        <taxon>Caulobacterales</taxon>
        <taxon>Caulobacteraceae</taxon>
        <taxon>Brevundimonas</taxon>
    </lineage>
</organism>
<evidence type="ECO:0008006" key="3">
    <source>
        <dbReference type="Google" id="ProtNLM"/>
    </source>
</evidence>
<dbReference type="Proteomes" id="UP000289220">
    <property type="component" value="Unassembled WGS sequence"/>
</dbReference>
<evidence type="ECO:0000313" key="2">
    <source>
        <dbReference type="Proteomes" id="UP000289220"/>
    </source>
</evidence>
<proteinExistence type="predicted"/>
<comment type="caution">
    <text evidence="1">The sequence shown here is derived from an EMBL/GenBank/DDBJ whole genome shotgun (WGS) entry which is preliminary data.</text>
</comment>
<gene>
    <name evidence="1" type="ORF">BREV_BREV_00492</name>
</gene>
<evidence type="ECO:0000313" key="1">
    <source>
        <dbReference type="EMBL" id="VDC51423.1"/>
    </source>
</evidence>
<sequence length="260" mass="28680">MTRGNAPHMLPSNARAVMNTRETEAGDDVDFFPTRPWGSRAGGEIIRQIDPRARSAWECAVGVGMMAHGLDDYFPVVHGSDICIYDPALYAARGWVAHDFTAGGPDPFVADWIISNPPFDDVEVFIQQAWARARRGVAMLLRLVCLSGQARHRLLHGEGPDGMQLTVFAPFSERLPMHRGFWDPTRTTATDYAWFIWCKPGVGPRLPVVLGRRRAVIFDIPPGTQARLTRPDDAARFGAALRHDLGVLAAPSSDLKGTRP</sequence>
<accession>A0A7Z9C816</accession>